<dbReference type="InterPro" id="IPR052544">
    <property type="entry name" value="Bacteriocin_Proc_Enz"/>
</dbReference>
<dbReference type="PANTHER" id="PTHR43745">
    <property type="entry name" value="NITROREDUCTASE MJ1384-RELATED"/>
    <property type="match status" value="1"/>
</dbReference>
<dbReference type="SUPFAM" id="SSF55469">
    <property type="entry name" value="FMN-dependent nitroreductase-like"/>
    <property type="match status" value="1"/>
</dbReference>
<keyword evidence="3" id="KW-1185">Reference proteome</keyword>
<reference evidence="3" key="1">
    <citation type="journal article" date="2015" name="Genome Announc.">
        <title>Whole-Genome Sequences of 80 Environmental and Clinical Isolates of Burkholderia pseudomallei.</title>
        <authorList>
            <person name="Johnson S.L."/>
            <person name="Baker A.L."/>
            <person name="Chain P.S."/>
            <person name="Currie B.J."/>
            <person name="Daligault H.E."/>
            <person name="Davenport K.W."/>
            <person name="Davis C.B."/>
            <person name="Inglis T.J."/>
            <person name="Kaestli M."/>
            <person name="Koren S."/>
            <person name="Mayo M."/>
            <person name="Merritt A.J."/>
            <person name="Price E.P."/>
            <person name="Sarovich D.S."/>
            <person name="Warner J."/>
            <person name="Rosovitz M.J."/>
        </authorList>
    </citation>
    <scope>NUCLEOTIDE SEQUENCE [LARGE SCALE GENOMIC DNA]</scope>
    <source>
        <strain evidence="3">DSM 2030</strain>
    </source>
</reference>
<dbReference type="OrthoDB" id="9801593at2"/>
<dbReference type="STRING" id="2325.TKV_c03790"/>
<protein>
    <submittedName>
        <fullName evidence="2">SagB-type dehydrogenase domain-containing protein</fullName>
    </submittedName>
</protein>
<evidence type="ECO:0000313" key="3">
    <source>
        <dbReference type="Proteomes" id="UP000029669"/>
    </source>
</evidence>
<dbReference type="PANTHER" id="PTHR43745:SF2">
    <property type="entry name" value="NITROREDUCTASE MJ1384-RELATED"/>
    <property type="match status" value="1"/>
</dbReference>
<evidence type="ECO:0000259" key="1">
    <source>
        <dbReference type="Pfam" id="PF00881"/>
    </source>
</evidence>
<evidence type="ECO:0000313" key="2">
    <source>
        <dbReference type="EMBL" id="AIS51583.1"/>
    </source>
</evidence>
<feature type="domain" description="Nitroreductase" evidence="1">
    <location>
        <begin position="87"/>
        <end position="272"/>
    </location>
</feature>
<dbReference type="InterPro" id="IPR029479">
    <property type="entry name" value="Nitroreductase"/>
</dbReference>
<organism evidence="2 3">
    <name type="scientific">Thermoanaerobacter kivui</name>
    <name type="common">Acetogenium kivui</name>
    <dbReference type="NCBI Taxonomy" id="2325"/>
    <lineage>
        <taxon>Bacteria</taxon>
        <taxon>Bacillati</taxon>
        <taxon>Bacillota</taxon>
        <taxon>Clostridia</taxon>
        <taxon>Thermoanaerobacterales</taxon>
        <taxon>Thermoanaerobacteraceae</taxon>
        <taxon>Thermoanaerobacter</taxon>
    </lineage>
</organism>
<dbReference type="InterPro" id="IPR000415">
    <property type="entry name" value="Nitroreductase-like"/>
</dbReference>
<dbReference type="GO" id="GO:0016491">
    <property type="term" value="F:oxidoreductase activity"/>
    <property type="evidence" value="ECO:0007669"/>
    <property type="project" value="InterPro"/>
</dbReference>
<gene>
    <name evidence="2" type="ORF">TKV_c03790</name>
</gene>
<dbReference type="KEGG" id="tki:TKV_c03790"/>
<dbReference type="NCBIfam" id="TIGR03605">
    <property type="entry name" value="antibiot_sagB"/>
    <property type="match status" value="1"/>
</dbReference>
<dbReference type="EMBL" id="CP009170">
    <property type="protein sequence ID" value="AIS51583.1"/>
    <property type="molecule type" value="Genomic_DNA"/>
</dbReference>
<dbReference type="AlphaFoldDB" id="A0A097AP59"/>
<dbReference type="eggNOG" id="COG0778">
    <property type="taxonomic scope" value="Bacteria"/>
</dbReference>
<name>A0A097AP59_THEKI</name>
<dbReference type="Pfam" id="PF00881">
    <property type="entry name" value="Nitroreductase"/>
    <property type="match status" value="1"/>
</dbReference>
<dbReference type="InterPro" id="IPR020051">
    <property type="entry name" value="SagB-type_dehydrogenase"/>
</dbReference>
<dbReference type="HOGENOM" id="CLU_059362_2_1_9"/>
<dbReference type="RefSeq" id="WP_049684526.1">
    <property type="nucleotide sequence ID" value="NZ_CP009170.1"/>
</dbReference>
<sequence length="280" mass="32688">MDGVRLKYYNKKIQQLKELLANCSDLEQVSILHEIIDDTPYKTKNYMKYMHKGYYIKHNKEELIDNSLKQIKLQVNDFPSKNIVEIIKNRYSVRDYENREVSFEAFSQIIHYSFGVKHVAEGVYDRKSYLFKYTNSQGGLNYLDLYIIVNNVEGVEQGLYYYDFIGNKICQIDNGNMRGIIKEIHFQNEFTAYSSFLCIVVADLRRVVPKYYKRAYRFAHVDAGILLAYLQLLAENNGISSCIVAGFLEHKIETLLNLSKDEYPIATIGFGYKSRSFNVV</sequence>
<proteinExistence type="predicted"/>
<dbReference type="CDD" id="cd02142">
    <property type="entry name" value="McbC_SagB-like_oxidoreductase"/>
    <property type="match status" value="1"/>
</dbReference>
<accession>A0A097AP59</accession>
<dbReference type="Gene3D" id="3.40.109.10">
    <property type="entry name" value="NADH Oxidase"/>
    <property type="match status" value="1"/>
</dbReference>
<dbReference type="Proteomes" id="UP000029669">
    <property type="component" value="Chromosome"/>
</dbReference>